<evidence type="ECO:0000256" key="2">
    <source>
        <dbReference type="ARBA" id="ARBA00008440"/>
    </source>
</evidence>
<evidence type="ECO:0000256" key="8">
    <source>
        <dbReference type="ARBA" id="ARBA00023065"/>
    </source>
</evidence>
<comment type="function">
    <text evidence="10">Potassium transporter.</text>
</comment>
<comment type="similarity">
    <text evidence="2 10">Belongs to the HAK/KUP transporter (TC 2.A.72.3) family.</text>
</comment>
<keyword evidence="3" id="KW-0813">Transport</keyword>
<dbReference type="PANTHER" id="PTHR30540:SF6">
    <property type="entry name" value="POTASSIUM TRANSPORTER 2"/>
    <property type="match status" value="1"/>
</dbReference>
<feature type="transmembrane region" description="Helical" evidence="10">
    <location>
        <begin position="264"/>
        <end position="283"/>
    </location>
</feature>
<dbReference type="OrthoDB" id="504708at2759"/>
<organism evidence="13 14">
    <name type="scientific">Salix purpurea</name>
    <name type="common">Purple osier willow</name>
    <dbReference type="NCBI Taxonomy" id="77065"/>
    <lineage>
        <taxon>Eukaryota</taxon>
        <taxon>Viridiplantae</taxon>
        <taxon>Streptophyta</taxon>
        <taxon>Embryophyta</taxon>
        <taxon>Tracheophyta</taxon>
        <taxon>Spermatophyta</taxon>
        <taxon>Magnoliopsida</taxon>
        <taxon>eudicotyledons</taxon>
        <taxon>Gunneridae</taxon>
        <taxon>Pentapetalae</taxon>
        <taxon>rosids</taxon>
        <taxon>fabids</taxon>
        <taxon>Malpighiales</taxon>
        <taxon>Salicaceae</taxon>
        <taxon>Saliceae</taxon>
        <taxon>Salix</taxon>
    </lineage>
</organism>
<keyword evidence="9 10" id="KW-0472">Membrane</keyword>
<keyword evidence="6 10" id="KW-0630">Potassium</keyword>
<feature type="transmembrane region" description="Helical" evidence="10">
    <location>
        <begin position="60"/>
        <end position="81"/>
    </location>
</feature>
<proteinExistence type="inferred from homology"/>
<dbReference type="NCBIfam" id="TIGR00794">
    <property type="entry name" value="kup"/>
    <property type="match status" value="1"/>
</dbReference>
<evidence type="ECO:0000256" key="4">
    <source>
        <dbReference type="ARBA" id="ARBA00022538"/>
    </source>
</evidence>
<dbReference type="GO" id="GO:0005886">
    <property type="term" value="C:plasma membrane"/>
    <property type="evidence" value="ECO:0007669"/>
    <property type="project" value="UniProtKB-SubCell"/>
</dbReference>
<dbReference type="Pfam" id="PF02705">
    <property type="entry name" value="K_trans"/>
    <property type="match status" value="1"/>
</dbReference>
<dbReference type="EMBL" id="JAPFFK010000005">
    <property type="protein sequence ID" value="KAJ6763599.1"/>
    <property type="molecule type" value="Genomic_DNA"/>
</dbReference>
<evidence type="ECO:0000313" key="14">
    <source>
        <dbReference type="Proteomes" id="UP001151532"/>
    </source>
</evidence>
<dbReference type="EMBL" id="JAPFFK010000005">
    <property type="protein sequence ID" value="KAJ6763598.1"/>
    <property type="molecule type" value="Genomic_DNA"/>
</dbReference>
<evidence type="ECO:0000256" key="1">
    <source>
        <dbReference type="ARBA" id="ARBA00004651"/>
    </source>
</evidence>
<sequence length="792" mass="87990">MDLGHGRCWDTSKKDSWKTLLLLAYQSLGVVYGDLSTSPLYVYKSTFADDIQHSDTNEEIFGVLSFVFWTLTLVPLFKYVFVVLRADDNGEGGTFALYSLLCRHAKVSLLPNRQVADESLSTYKLENPPEKNNSRVKMYLEKHKALHTALLILVLLGTCMVIGDGLLTPAISVFSAVSGLELSMSSDHHQYAVVPITCFILVCLFTLQHYGTHRVGFLFAPVVLAWLLCISALGLYNIIHWNPHVYQALSPYYMFKFMKKTKKGGWMSLGGILLCITGSEAMFADLGHFSYAAFQIAFTFLVYPALILAYMGQAAYLSQHHDNANHIGFYISVPGKLRIPVLIIAILASVVGSQAIISGTFSIINQSQSLGCFPRVKVVHTSDKIHGQIYIPEINWMLMILCIAVTIGFRDTKHMGNASGLAVMTVMLVTTCLTSLVIIICWHKPPIVALCFLLFFGSIELLYFSASLTKFTEGAWLPILLALFLMTIMFVWHYATIKKYEFDLHNKVSLEWLLALGPSLGIARVPGIGIVFTNLTSGIPANFSRFVTNLPAFHRVLVFVCIKSVPVPFVPPAERYLVGRVGPPGHRSYRCIVRYGYRDVHQDVDSFESELVARLADFINYDWRRAHGTNSFPEYDASQSNDSSGEYRLAVIGTVAFSGIPAYEIEESVQLASISGGFPTVESVTDVIEMEPVGVVERRVRFAIDDESGTRSPADMDLQLQEELEDLLLAQEAGTAFILGHSHVKAKQGSSLLKRLALNFGYNFLRRNCRGPDVALKVPPVSLLEVGMVYVV</sequence>
<dbReference type="Pfam" id="PF22776">
    <property type="entry name" value="K_trans_C"/>
    <property type="match status" value="1"/>
</dbReference>
<evidence type="ECO:0000259" key="11">
    <source>
        <dbReference type="Pfam" id="PF02705"/>
    </source>
</evidence>
<dbReference type="AlphaFoldDB" id="A0A9Q0WD77"/>
<evidence type="ECO:0000256" key="7">
    <source>
        <dbReference type="ARBA" id="ARBA00022989"/>
    </source>
</evidence>
<evidence type="ECO:0000256" key="10">
    <source>
        <dbReference type="RuleBase" id="RU321113"/>
    </source>
</evidence>
<feature type="transmembrane region" description="Helical" evidence="10">
    <location>
        <begin position="421"/>
        <end position="440"/>
    </location>
</feature>
<feature type="transmembrane region" description="Helical" evidence="10">
    <location>
        <begin position="389"/>
        <end position="409"/>
    </location>
</feature>
<gene>
    <name evidence="13" type="ORF">OIU79_024198</name>
</gene>
<name>A0A9Q0WD77_SALPP</name>
<dbReference type="InterPro" id="IPR053952">
    <property type="entry name" value="K_trans_C"/>
</dbReference>
<keyword evidence="7 10" id="KW-1133">Transmembrane helix</keyword>
<feature type="transmembrane region" description="Helical" evidence="10">
    <location>
        <begin position="20"/>
        <end position="40"/>
    </location>
</feature>
<keyword evidence="4 10" id="KW-0633">Potassium transport</keyword>
<comment type="subcellular location">
    <subcellularLocation>
        <location evidence="1">Cell membrane</location>
        <topology evidence="1">Multi-pass membrane protein</topology>
    </subcellularLocation>
    <subcellularLocation>
        <location evidence="10">Membrane</location>
        <topology evidence="10">Multi-pass membrane protein</topology>
    </subcellularLocation>
</comment>
<dbReference type="PANTHER" id="PTHR30540">
    <property type="entry name" value="OSMOTIC STRESS POTASSIUM TRANSPORTER"/>
    <property type="match status" value="1"/>
</dbReference>
<evidence type="ECO:0000313" key="13">
    <source>
        <dbReference type="EMBL" id="KAJ6763598.1"/>
    </source>
</evidence>
<feature type="transmembrane region" description="Helical" evidence="10">
    <location>
        <begin position="145"/>
        <end position="163"/>
    </location>
</feature>
<reference evidence="13" key="1">
    <citation type="submission" date="2022-11" db="EMBL/GenBank/DDBJ databases">
        <authorList>
            <person name="Hyden B.L."/>
            <person name="Feng K."/>
            <person name="Yates T."/>
            <person name="Jawdy S."/>
            <person name="Smart L.B."/>
            <person name="Muchero W."/>
        </authorList>
    </citation>
    <scope>NUCLEOTIDE SEQUENCE</scope>
    <source>
        <tissue evidence="13">Shoot tip</tissue>
    </source>
</reference>
<reference evidence="13" key="2">
    <citation type="journal article" date="2023" name="Int. J. Mol. Sci.">
        <title>De Novo Assembly and Annotation of 11 Diverse Shrub Willow (Salix) Genomes Reveals Novel Gene Organization in Sex-Linked Regions.</title>
        <authorList>
            <person name="Hyden B."/>
            <person name="Feng K."/>
            <person name="Yates T.B."/>
            <person name="Jawdy S."/>
            <person name="Cereghino C."/>
            <person name="Smart L.B."/>
            <person name="Muchero W."/>
        </authorList>
    </citation>
    <scope>NUCLEOTIDE SEQUENCE</scope>
    <source>
        <tissue evidence="13">Shoot tip</tissue>
    </source>
</reference>
<keyword evidence="14" id="KW-1185">Reference proteome</keyword>
<keyword evidence="8 10" id="KW-0406">Ion transport</keyword>
<dbReference type="InterPro" id="IPR003855">
    <property type="entry name" value="K+_transporter"/>
</dbReference>
<feature type="transmembrane region" description="Helical" evidence="10">
    <location>
        <begin position="289"/>
        <end position="311"/>
    </location>
</feature>
<dbReference type="GO" id="GO:0015079">
    <property type="term" value="F:potassium ion transmembrane transporter activity"/>
    <property type="evidence" value="ECO:0007669"/>
    <property type="project" value="UniProtKB-UniRule"/>
</dbReference>
<feature type="transmembrane region" description="Helical" evidence="10">
    <location>
        <begin position="341"/>
        <end position="364"/>
    </location>
</feature>
<accession>A0A9Q0WD77</accession>
<comment type="caution">
    <text evidence="10">Lacks conserved residue(s) required for the propagation of feature annotation.</text>
</comment>
<evidence type="ECO:0000256" key="5">
    <source>
        <dbReference type="ARBA" id="ARBA00022692"/>
    </source>
</evidence>
<protein>
    <recommendedName>
        <fullName evidence="10">Potassium transporter</fullName>
    </recommendedName>
</protein>
<feature type="transmembrane region" description="Helical" evidence="10">
    <location>
        <begin position="476"/>
        <end position="495"/>
    </location>
</feature>
<keyword evidence="5 10" id="KW-0812">Transmembrane</keyword>
<feature type="transmembrane region" description="Helical" evidence="10">
    <location>
        <begin position="217"/>
        <end position="239"/>
    </location>
</feature>
<evidence type="ECO:0000256" key="6">
    <source>
        <dbReference type="ARBA" id="ARBA00022958"/>
    </source>
</evidence>
<comment type="caution">
    <text evidence="13">The sequence shown here is derived from an EMBL/GenBank/DDBJ whole genome shotgun (WGS) entry which is preliminary data.</text>
</comment>
<evidence type="ECO:0000259" key="12">
    <source>
        <dbReference type="Pfam" id="PF22776"/>
    </source>
</evidence>
<feature type="domain" description="K+ potassium transporter C-terminal" evidence="12">
    <location>
        <begin position="526"/>
        <end position="790"/>
    </location>
</feature>
<evidence type="ECO:0000256" key="3">
    <source>
        <dbReference type="ARBA" id="ARBA00022448"/>
    </source>
</evidence>
<feature type="domain" description="K+ potassium transporter integral membrane" evidence="11">
    <location>
        <begin position="23"/>
        <end position="514"/>
    </location>
</feature>
<dbReference type="InterPro" id="IPR053951">
    <property type="entry name" value="K_trans_N"/>
</dbReference>
<dbReference type="Proteomes" id="UP001151532">
    <property type="component" value="Chromosome 13"/>
</dbReference>
<feature type="transmembrane region" description="Helical" evidence="10">
    <location>
        <begin position="446"/>
        <end position="464"/>
    </location>
</feature>
<evidence type="ECO:0000256" key="9">
    <source>
        <dbReference type="ARBA" id="ARBA00023136"/>
    </source>
</evidence>